<dbReference type="RefSeq" id="WP_131159679.1">
    <property type="nucleotide sequence ID" value="NZ_BDMD01000014.1"/>
</dbReference>
<protein>
    <recommendedName>
        <fullName evidence="4">Transposase</fullName>
    </recommendedName>
</protein>
<dbReference type="InterPro" id="IPR010095">
    <property type="entry name" value="Cas12f1-like_TNB"/>
</dbReference>
<dbReference type="Proteomes" id="UP000291213">
    <property type="component" value="Unassembled WGS sequence"/>
</dbReference>
<dbReference type="NCBIfam" id="TIGR01766">
    <property type="entry name" value="IS200/IS605 family accessory protein TnpB-like domain"/>
    <property type="match status" value="1"/>
</dbReference>
<reference evidence="2 3" key="1">
    <citation type="submission" date="2017-02" db="EMBL/GenBank/DDBJ databases">
        <title>isolation and characterization of a novel temperate virus Aeropyrum globular virus 1 infecting hyperthermophilic archaeon Aeropyrum.</title>
        <authorList>
            <person name="Yumiya M."/>
            <person name="Yoshida T."/>
            <person name="Sako Y."/>
        </authorList>
    </citation>
    <scope>NUCLEOTIDE SEQUENCE [LARGE SCALE GENOMIC DNA]</scope>
    <source>
        <strain evidence="2 3">YK1-12-2013</strain>
    </source>
</reference>
<name>A0A401H8G6_AERPX</name>
<dbReference type="GO" id="GO:0003677">
    <property type="term" value="F:DNA binding"/>
    <property type="evidence" value="ECO:0007669"/>
    <property type="project" value="UniProtKB-KW"/>
</dbReference>
<accession>A0A401H8G6</accession>
<keyword evidence="1" id="KW-0238">DNA-binding</keyword>
<evidence type="ECO:0000256" key="1">
    <source>
        <dbReference type="ARBA" id="ARBA00023125"/>
    </source>
</evidence>
<evidence type="ECO:0008006" key="4">
    <source>
        <dbReference type="Google" id="ProtNLM"/>
    </source>
</evidence>
<proteinExistence type="predicted"/>
<comment type="caution">
    <text evidence="2">The sequence shown here is derived from an EMBL/GenBank/DDBJ whole genome shotgun (WGS) entry which is preliminary data.</text>
</comment>
<sequence>MKKLSKTLKRTVVLEGWVNRIGKQALREIAEAYKTMLQETLDYALKHRASQATLHRVFYQKFREKYPWLPTRIIKGCYRDAVRRAKSFRELKKKGLAKTDKPVVRRVTVIYSDSQDWRLENDVIKVRTHRGWVEVHYRNYKQLHRYLYSGWKLSSELRLKLTGRKVIVYLTFMKNFEVVYNPHNVVAVDVNENNVTVAVFKYRKLCEVYRIETNLGRIVIAYAERRKRITKGKSTKVSSVKKALKKLRERERKQDIMYKTARMIEKISGKNNAVVVVGNVHKGKGKLVSNVKKSTLRHRIQQWTVAKLVEVLNNKPIRVVEVSEAYSSTMNPFSGKYIRKYTPSMTRIAVRGSRRVRAIKIQLRLAKLGNGLVLDRDVVGAINIGLRYLSSDGRGMAFPSTEPHEVRVKLMSPHQGLTPLTELKLPKSN</sequence>
<evidence type="ECO:0000313" key="3">
    <source>
        <dbReference type="Proteomes" id="UP000291213"/>
    </source>
</evidence>
<dbReference type="EMBL" id="BDMD01000014">
    <property type="protein sequence ID" value="GBF08619.1"/>
    <property type="molecule type" value="Genomic_DNA"/>
</dbReference>
<gene>
    <name evidence="2" type="ORF">apy_03440</name>
</gene>
<dbReference type="AlphaFoldDB" id="A0A401H8G6"/>
<dbReference type="OrthoDB" id="41709at2157"/>
<organism evidence="2 3">
    <name type="scientific">Aeropyrum pernix</name>
    <dbReference type="NCBI Taxonomy" id="56636"/>
    <lineage>
        <taxon>Archaea</taxon>
        <taxon>Thermoproteota</taxon>
        <taxon>Thermoprotei</taxon>
        <taxon>Desulfurococcales</taxon>
        <taxon>Desulfurococcaceae</taxon>
        <taxon>Aeropyrum</taxon>
    </lineage>
</organism>
<evidence type="ECO:0000313" key="2">
    <source>
        <dbReference type="EMBL" id="GBF08619.1"/>
    </source>
</evidence>